<dbReference type="InterPro" id="IPR019734">
    <property type="entry name" value="TPR_rpt"/>
</dbReference>
<name>A0ABT7AF32_9HYPH</name>
<dbReference type="InterPro" id="IPR052384">
    <property type="entry name" value="TMTC_O-mannosyltransferase"/>
</dbReference>
<dbReference type="Proteomes" id="UP001321492">
    <property type="component" value="Unassembled WGS sequence"/>
</dbReference>
<evidence type="ECO:0000259" key="2">
    <source>
        <dbReference type="Pfam" id="PF16918"/>
    </source>
</evidence>
<protein>
    <submittedName>
        <fullName evidence="3">Tetratricopeptide repeat protein</fullName>
    </submittedName>
</protein>
<dbReference type="InterPro" id="IPR011990">
    <property type="entry name" value="TPR-like_helical_dom_sf"/>
</dbReference>
<gene>
    <name evidence="3" type="ORF">QNA08_05100</name>
</gene>
<feature type="domain" description="Protein kinase G tetratricopeptide repeat containing" evidence="2">
    <location>
        <begin position="86"/>
        <end position="183"/>
    </location>
</feature>
<organism evidence="3 4">
    <name type="scientific">Chelatococcus albus</name>
    <dbReference type="NCBI Taxonomy" id="3047466"/>
    <lineage>
        <taxon>Bacteria</taxon>
        <taxon>Pseudomonadati</taxon>
        <taxon>Pseudomonadota</taxon>
        <taxon>Alphaproteobacteria</taxon>
        <taxon>Hyphomicrobiales</taxon>
        <taxon>Chelatococcaceae</taxon>
        <taxon>Chelatococcus</taxon>
    </lineage>
</organism>
<keyword evidence="4" id="KW-1185">Reference proteome</keyword>
<dbReference type="EMBL" id="JASJEV010000002">
    <property type="protein sequence ID" value="MDJ1157612.1"/>
    <property type="molecule type" value="Genomic_DNA"/>
</dbReference>
<dbReference type="PANTHER" id="PTHR44216">
    <property type="entry name" value="PROTEIN O-MANNOSYL-TRANSFERASE TMTC2"/>
    <property type="match status" value="1"/>
</dbReference>
<reference evidence="3 4" key="1">
    <citation type="submission" date="2023-05" db="EMBL/GenBank/DDBJ databases">
        <title>Chelatococcus sp. nov., a moderately thermophilic bacterium isolated from hot spring microbial mat.</title>
        <authorList>
            <person name="Hu C.-J."/>
            <person name="Li W.-J."/>
        </authorList>
    </citation>
    <scope>NUCLEOTIDE SEQUENCE [LARGE SCALE GENOMIC DNA]</scope>
    <source>
        <strain evidence="3 4">SYSU G07232</strain>
    </source>
</reference>
<dbReference type="Pfam" id="PF07721">
    <property type="entry name" value="TPR_4"/>
    <property type="match status" value="1"/>
</dbReference>
<feature type="compositionally biased region" description="Polar residues" evidence="1">
    <location>
        <begin position="281"/>
        <end position="294"/>
    </location>
</feature>
<evidence type="ECO:0000313" key="3">
    <source>
        <dbReference type="EMBL" id="MDJ1157612.1"/>
    </source>
</evidence>
<dbReference type="PIRSF" id="PIRSF035836">
    <property type="entry name" value="UCP035836"/>
    <property type="match status" value="1"/>
</dbReference>
<dbReference type="Pfam" id="PF16918">
    <property type="entry name" value="PknG_TPR"/>
    <property type="match status" value="1"/>
</dbReference>
<feature type="region of interest" description="Disordered" evidence="1">
    <location>
        <begin position="268"/>
        <end position="294"/>
    </location>
</feature>
<dbReference type="SMART" id="SM00028">
    <property type="entry name" value="TPR"/>
    <property type="match status" value="2"/>
</dbReference>
<proteinExistence type="predicted"/>
<accession>A0ABT7AF32</accession>
<dbReference type="PANTHER" id="PTHR44216:SF3">
    <property type="entry name" value="PROTEIN O-MANNOSYL-TRANSFERASE TMTC2"/>
    <property type="match status" value="1"/>
</dbReference>
<evidence type="ECO:0000313" key="4">
    <source>
        <dbReference type="Proteomes" id="UP001321492"/>
    </source>
</evidence>
<dbReference type="InterPro" id="IPR011717">
    <property type="entry name" value="TPR-4"/>
</dbReference>
<dbReference type="InterPro" id="IPR031636">
    <property type="entry name" value="PknG_TPR"/>
</dbReference>
<dbReference type="InterPro" id="IPR014596">
    <property type="entry name" value="UCP035836"/>
</dbReference>
<dbReference type="RefSeq" id="WP_283739593.1">
    <property type="nucleotide sequence ID" value="NZ_JASJEV010000002.1"/>
</dbReference>
<dbReference type="Gene3D" id="1.25.40.10">
    <property type="entry name" value="Tetratricopeptide repeat domain"/>
    <property type="match status" value="1"/>
</dbReference>
<evidence type="ECO:0000256" key="1">
    <source>
        <dbReference type="SAM" id="MobiDB-lite"/>
    </source>
</evidence>
<dbReference type="SUPFAM" id="SSF48452">
    <property type="entry name" value="TPR-like"/>
    <property type="match status" value="1"/>
</dbReference>
<sequence length="294" mass="31266">MISAVVPRLSEVRPAWRAAGRVLMVGLSALTLAGCLSRGGSADVTGSIGGRQAAPTSEEGWRAAADSWGKRYEANPADKQAALAYAQALRALDQRAQAVAVLQTVAIRAPKDTEILAAYGKALIDVGRFKEAAEVLARAHTPDRPDWRILSAQGIVADQLGEPETARRYYEAALKIAPGEPSVMSNLGLSYALAKRLPEAERTLRQAAEDPRADARVRQNLALVLGLQGKFGDAETVLRRDLPPAEAAANAAYLKQVVSQPNSWNAIRSLDGQGKAAPRRTAQSDTGLRVATSD</sequence>
<comment type="caution">
    <text evidence="3">The sequence shown here is derived from an EMBL/GenBank/DDBJ whole genome shotgun (WGS) entry which is preliminary data.</text>
</comment>